<dbReference type="PANTHER" id="PTHR43649">
    <property type="entry name" value="ARABINOSE-BINDING PROTEIN-RELATED"/>
    <property type="match status" value="1"/>
</dbReference>
<reference evidence="8 9" key="1">
    <citation type="submission" date="2018-10" db="EMBL/GenBank/DDBJ databases">
        <title>Cohnella sp. M2MS4P-1, whole genome shotgun sequence.</title>
        <authorList>
            <person name="Tuo L."/>
        </authorList>
    </citation>
    <scope>NUCLEOTIDE SEQUENCE [LARGE SCALE GENOMIC DNA]</scope>
    <source>
        <strain evidence="8 9">M2MS4P-1</strain>
    </source>
</reference>
<feature type="compositionally biased region" description="Low complexity" evidence="6">
    <location>
        <begin position="32"/>
        <end position="54"/>
    </location>
</feature>
<accession>A0A494XMF7</accession>
<organism evidence="8 9">
    <name type="scientific">Cohnella endophytica</name>
    <dbReference type="NCBI Taxonomy" id="2419778"/>
    <lineage>
        <taxon>Bacteria</taxon>
        <taxon>Bacillati</taxon>
        <taxon>Bacillota</taxon>
        <taxon>Bacilli</taxon>
        <taxon>Bacillales</taxon>
        <taxon>Paenibacillaceae</taxon>
        <taxon>Cohnella</taxon>
    </lineage>
</organism>
<gene>
    <name evidence="8" type="ORF">D7Z26_18725</name>
</gene>
<dbReference type="Proteomes" id="UP000282076">
    <property type="component" value="Unassembled WGS sequence"/>
</dbReference>
<evidence type="ECO:0000256" key="6">
    <source>
        <dbReference type="SAM" id="MobiDB-lite"/>
    </source>
</evidence>
<evidence type="ECO:0000256" key="4">
    <source>
        <dbReference type="ARBA" id="ARBA00023139"/>
    </source>
</evidence>
<dbReference type="SUPFAM" id="SSF53850">
    <property type="entry name" value="Periplasmic binding protein-like II"/>
    <property type="match status" value="1"/>
</dbReference>
<dbReference type="Pfam" id="PF13416">
    <property type="entry name" value="SBP_bac_8"/>
    <property type="match status" value="1"/>
</dbReference>
<evidence type="ECO:0000256" key="7">
    <source>
        <dbReference type="SAM" id="SignalP"/>
    </source>
</evidence>
<sequence>MLGKRISGLVLVLSLFGSLLAACSSNNNKENAPSSAAASQSASESAPDASASASPEDKSPITVDWFVSLDYYKKNWDAVNNLLDKMITDNTGITINFTSGNDDKLSALIAAGDLPDIVTLDKGAPQRGVLEKSGLVAPLDELIKQYAPDYQVPQSIQDWFRNADGHFYGYPSFFWAKENMKDGDRIRSNQGLYARKDIMDQLGIKPEDFATKEGLVAALKKVKDAKLKYNGFDVTPAYYESWNIENFFGAPREDEQGNLVDREYTPQALEAYKFMNRLYREGLIPQDSQTLTKDQVQEKVNNGAVFSTTNKNIDWSPLFHTDPNALFVHVGPVAGDSGNKPYVDPVNASGWTLTMINSKAEHQDRIIKLFQYLSSEEMSLNVNYGPKGEAWDFDENGKVKQSEAFLKLNAEDSNQAKLKYGNDTLGWFINWIPIQRTQPATVEQDQVAKLENGLFFGNYTYNMLPFENITPLGGTEEAGIKAKIEENRIKWRAKMILAKSEEAVAKAYNDGIEQEKKLGFDKLYAYQNQKYQEAKKALGLEHAGPALK</sequence>
<feature type="signal peptide" evidence="7">
    <location>
        <begin position="1"/>
        <end position="21"/>
    </location>
</feature>
<dbReference type="Gene3D" id="3.40.190.10">
    <property type="entry name" value="Periplasmic binding protein-like II"/>
    <property type="match status" value="2"/>
</dbReference>
<keyword evidence="5" id="KW-0449">Lipoprotein</keyword>
<keyword evidence="9" id="KW-1185">Reference proteome</keyword>
<keyword evidence="3" id="KW-0472">Membrane</keyword>
<dbReference type="PANTHER" id="PTHR43649:SF33">
    <property type="entry name" value="POLYGALACTURONAN_RHAMNOGALACTURONAN-BINDING PROTEIN YTCQ"/>
    <property type="match status" value="1"/>
</dbReference>
<evidence type="ECO:0000256" key="5">
    <source>
        <dbReference type="ARBA" id="ARBA00023288"/>
    </source>
</evidence>
<feature type="region of interest" description="Disordered" evidence="6">
    <location>
        <begin position="30"/>
        <end position="58"/>
    </location>
</feature>
<dbReference type="InterPro" id="IPR006059">
    <property type="entry name" value="SBP"/>
</dbReference>
<protein>
    <submittedName>
        <fullName evidence="8">Extracellular solute-binding protein</fullName>
    </submittedName>
</protein>
<dbReference type="OrthoDB" id="353914at2"/>
<feature type="chain" id="PRO_5038874442" evidence="7">
    <location>
        <begin position="22"/>
        <end position="548"/>
    </location>
</feature>
<evidence type="ECO:0000256" key="2">
    <source>
        <dbReference type="ARBA" id="ARBA00022729"/>
    </source>
</evidence>
<evidence type="ECO:0000256" key="1">
    <source>
        <dbReference type="ARBA" id="ARBA00022475"/>
    </source>
</evidence>
<keyword evidence="4" id="KW-0564">Palmitate</keyword>
<dbReference type="AlphaFoldDB" id="A0A494XMF7"/>
<comment type="caution">
    <text evidence="8">The sequence shown here is derived from an EMBL/GenBank/DDBJ whole genome shotgun (WGS) entry which is preliminary data.</text>
</comment>
<evidence type="ECO:0000313" key="9">
    <source>
        <dbReference type="Proteomes" id="UP000282076"/>
    </source>
</evidence>
<dbReference type="InterPro" id="IPR050490">
    <property type="entry name" value="Bact_solute-bd_prot1"/>
</dbReference>
<proteinExistence type="predicted"/>
<evidence type="ECO:0000313" key="8">
    <source>
        <dbReference type="EMBL" id="RKP49866.1"/>
    </source>
</evidence>
<dbReference type="EMBL" id="RBZM01000008">
    <property type="protein sequence ID" value="RKP49866.1"/>
    <property type="molecule type" value="Genomic_DNA"/>
</dbReference>
<evidence type="ECO:0000256" key="3">
    <source>
        <dbReference type="ARBA" id="ARBA00023136"/>
    </source>
</evidence>
<dbReference type="PROSITE" id="PS51257">
    <property type="entry name" value="PROKAR_LIPOPROTEIN"/>
    <property type="match status" value="1"/>
</dbReference>
<name>A0A494XMF7_9BACL</name>
<dbReference type="RefSeq" id="WP_120978549.1">
    <property type="nucleotide sequence ID" value="NZ_RBZM01000008.1"/>
</dbReference>
<keyword evidence="2 7" id="KW-0732">Signal</keyword>
<keyword evidence="1" id="KW-1003">Cell membrane</keyword>